<keyword evidence="3 8" id="KW-0479">Metal-binding</keyword>
<dbReference type="VEuPathDB" id="FungiDB:SDRG_11909"/>
<keyword evidence="7 8" id="KW-0460">Magnesium</keyword>
<evidence type="ECO:0000259" key="12">
    <source>
        <dbReference type="Pfam" id="PF17927"/>
    </source>
</evidence>
<dbReference type="GO" id="GO:0005524">
    <property type="term" value="F:ATP binding"/>
    <property type="evidence" value="ECO:0007669"/>
    <property type="project" value="UniProtKB-KW"/>
</dbReference>
<comment type="similarity">
    <text evidence="1 8">Belongs to the ITPK1 family.</text>
</comment>
<dbReference type="GO" id="GO:0047325">
    <property type="term" value="F:inositol-3,4,5,6-tetrakisphosphate 1-kinase activity"/>
    <property type="evidence" value="ECO:0007669"/>
    <property type="project" value="UniProtKB-EC"/>
</dbReference>
<feature type="binding site" evidence="9">
    <location>
        <position position="115"/>
    </location>
    <ligand>
        <name>ATP</name>
        <dbReference type="ChEBI" id="CHEBI:30616"/>
    </ligand>
</feature>
<comment type="catalytic activity">
    <reaction evidence="8">
        <text>1D-myo-inositol 3,4,5,6-tetrakisphosphate + ATP = 1D-myo-inositol 1,3,4,5,6-pentakisphosphate + ADP + H(+)</text>
        <dbReference type="Rhea" id="RHEA:12452"/>
        <dbReference type="ChEBI" id="CHEBI:15378"/>
        <dbReference type="ChEBI" id="CHEBI:30616"/>
        <dbReference type="ChEBI" id="CHEBI:57539"/>
        <dbReference type="ChEBI" id="CHEBI:57733"/>
        <dbReference type="ChEBI" id="CHEBI:456216"/>
        <dbReference type="EC" id="2.7.1.134"/>
    </reaction>
</comment>
<dbReference type="Proteomes" id="UP000030762">
    <property type="component" value="Unassembled WGS sequence"/>
</dbReference>
<dbReference type="GO" id="GO:0005737">
    <property type="term" value="C:cytoplasm"/>
    <property type="evidence" value="ECO:0007669"/>
    <property type="project" value="TreeGrafter"/>
</dbReference>
<dbReference type="EC" id="2.7.1.134" evidence="8"/>
<feature type="binding site" evidence="10">
    <location>
        <position position="308"/>
    </location>
    <ligand>
        <name>Mg(2+)</name>
        <dbReference type="ChEBI" id="CHEBI:18420"/>
        <label>1</label>
    </ligand>
</feature>
<feature type="binding site" evidence="9">
    <location>
        <position position="211"/>
    </location>
    <ligand>
        <name>1D-myo-inositol 1,3,4-trisphosphate</name>
        <dbReference type="ChEBI" id="CHEBI:58414"/>
    </ligand>
</feature>
<dbReference type="STRING" id="1156394.T0RK59"/>
<comment type="cofactor">
    <cofactor evidence="8 10">
        <name>Mg(2+)</name>
        <dbReference type="ChEBI" id="CHEBI:18420"/>
    </cofactor>
    <text evidence="8 10">Binds 2 magnesium ions per subunit.</text>
</comment>
<evidence type="ECO:0000313" key="14">
    <source>
        <dbReference type="Proteomes" id="UP000030762"/>
    </source>
</evidence>
<keyword evidence="14" id="KW-1185">Reference proteome</keyword>
<dbReference type="PANTHER" id="PTHR14217:SF1">
    <property type="entry name" value="INOSITOL-TETRAKISPHOSPHATE 1-KINASE"/>
    <property type="match status" value="1"/>
</dbReference>
<evidence type="ECO:0000256" key="3">
    <source>
        <dbReference type="ARBA" id="ARBA00022723"/>
    </source>
</evidence>
<evidence type="ECO:0000256" key="5">
    <source>
        <dbReference type="ARBA" id="ARBA00022777"/>
    </source>
</evidence>
<dbReference type="GO" id="GO:0052726">
    <property type="term" value="F:inositol-1,3,4-trisphosphate 5-kinase activity"/>
    <property type="evidence" value="ECO:0007669"/>
    <property type="project" value="InterPro"/>
</dbReference>
<evidence type="ECO:0000259" key="11">
    <source>
        <dbReference type="Pfam" id="PF05770"/>
    </source>
</evidence>
<name>T0RK59_SAPDV</name>
<evidence type="ECO:0000313" key="13">
    <source>
        <dbReference type="EMBL" id="EQC30332.1"/>
    </source>
</evidence>
<dbReference type="InParanoid" id="T0RK59"/>
<proteinExistence type="inferred from homology"/>
<dbReference type="GO" id="GO:0052725">
    <property type="term" value="F:inositol-1,3,4-trisphosphate 6-kinase activity"/>
    <property type="evidence" value="ECO:0007669"/>
    <property type="project" value="InterPro"/>
</dbReference>
<comment type="function">
    <text evidence="8">Kinase that can phosphorylate various inositol polyphosphate such as Ins(3,4,5,6)P4 or Ins(1,3,4)P3.</text>
</comment>
<dbReference type="GO" id="GO:0000287">
    <property type="term" value="F:magnesium ion binding"/>
    <property type="evidence" value="ECO:0007669"/>
    <property type="project" value="InterPro"/>
</dbReference>
<feature type="binding site" evidence="9">
    <location>
        <begin position="200"/>
        <end position="211"/>
    </location>
    <ligand>
        <name>ATP</name>
        <dbReference type="ChEBI" id="CHEBI:30616"/>
    </ligand>
</feature>
<protein>
    <recommendedName>
        <fullName evidence="8">Inositol-tetrakisphosphate 1-kinase</fullName>
        <ecNumber evidence="8">2.7.1.134</ecNumber>
    </recommendedName>
</protein>
<dbReference type="AlphaFoldDB" id="T0RK59"/>
<evidence type="ECO:0000256" key="7">
    <source>
        <dbReference type="ARBA" id="ARBA00022842"/>
    </source>
</evidence>
<feature type="binding site" evidence="9">
    <location>
        <position position="177"/>
    </location>
    <ligand>
        <name>1D-myo-inositol 1,3,4-trisphosphate</name>
        <dbReference type="ChEBI" id="CHEBI:58414"/>
    </ligand>
</feature>
<dbReference type="eggNOG" id="ENOG502QQS1">
    <property type="taxonomic scope" value="Eukaryota"/>
</dbReference>
<dbReference type="InterPro" id="IPR041429">
    <property type="entry name" value="ITPK1_N"/>
</dbReference>
<feature type="binding site" evidence="10">
    <location>
        <position position="308"/>
    </location>
    <ligand>
        <name>Mg(2+)</name>
        <dbReference type="ChEBI" id="CHEBI:18420"/>
        <label>2</label>
    </ligand>
</feature>
<dbReference type="GO" id="GO:0032957">
    <property type="term" value="P:inositol trisphosphate metabolic process"/>
    <property type="evidence" value="ECO:0007669"/>
    <property type="project" value="InterPro"/>
</dbReference>
<keyword evidence="4 8" id="KW-0547">Nucleotide-binding</keyword>
<dbReference type="RefSeq" id="XP_008616185.1">
    <property type="nucleotide sequence ID" value="XM_008617963.1"/>
</dbReference>
<feature type="binding site" evidence="10">
    <location>
        <position position="294"/>
    </location>
    <ligand>
        <name>Mg(2+)</name>
        <dbReference type="ChEBI" id="CHEBI:18420"/>
        <label>1</label>
    </ligand>
</feature>
<evidence type="ECO:0000256" key="1">
    <source>
        <dbReference type="ARBA" id="ARBA00009601"/>
    </source>
</evidence>
<dbReference type="EMBL" id="JH767176">
    <property type="protein sequence ID" value="EQC30332.1"/>
    <property type="molecule type" value="Genomic_DNA"/>
</dbReference>
<evidence type="ECO:0000256" key="9">
    <source>
        <dbReference type="PIRSR" id="PIRSR038186-1"/>
    </source>
</evidence>
<comment type="subunit">
    <text evidence="8">Monomer.</text>
</comment>
<feature type="binding site" evidence="9">
    <location>
        <position position="226"/>
    </location>
    <ligand>
        <name>ATP</name>
        <dbReference type="ChEBI" id="CHEBI:30616"/>
    </ligand>
</feature>
<dbReference type="Pfam" id="PF17927">
    <property type="entry name" value="Ins134_P3_kin_N"/>
    <property type="match status" value="1"/>
</dbReference>
<dbReference type="PANTHER" id="PTHR14217">
    <property type="entry name" value="INOSITOL-TETRAKISPHOSPHATE 1-KINASE"/>
    <property type="match status" value="1"/>
</dbReference>
<feature type="binding site" evidence="10">
    <location>
        <position position="310"/>
    </location>
    <ligand>
        <name>Mg(2+)</name>
        <dbReference type="ChEBI" id="CHEBI:18420"/>
        <label>2</label>
    </ligand>
</feature>
<reference evidence="13 14" key="1">
    <citation type="submission" date="2012-04" db="EMBL/GenBank/DDBJ databases">
        <title>The Genome Sequence of Saprolegnia declina VS20.</title>
        <authorList>
            <consortium name="The Broad Institute Genome Sequencing Platform"/>
            <person name="Russ C."/>
            <person name="Nusbaum C."/>
            <person name="Tyler B."/>
            <person name="van West P."/>
            <person name="Dieguez-Uribeondo J."/>
            <person name="de Bruijn I."/>
            <person name="Tripathy S."/>
            <person name="Jiang R."/>
            <person name="Young S.K."/>
            <person name="Zeng Q."/>
            <person name="Gargeya S."/>
            <person name="Fitzgerald M."/>
            <person name="Haas B."/>
            <person name="Abouelleil A."/>
            <person name="Alvarado L."/>
            <person name="Arachchi H.M."/>
            <person name="Berlin A."/>
            <person name="Chapman S.B."/>
            <person name="Goldberg J."/>
            <person name="Griggs A."/>
            <person name="Gujja S."/>
            <person name="Hansen M."/>
            <person name="Howarth C."/>
            <person name="Imamovic A."/>
            <person name="Larimer J."/>
            <person name="McCowen C."/>
            <person name="Montmayeur A."/>
            <person name="Murphy C."/>
            <person name="Neiman D."/>
            <person name="Pearson M."/>
            <person name="Priest M."/>
            <person name="Roberts A."/>
            <person name="Saif S."/>
            <person name="Shea T."/>
            <person name="Sisk P."/>
            <person name="Sykes S."/>
            <person name="Wortman J."/>
            <person name="Nusbaum C."/>
            <person name="Birren B."/>
        </authorList>
    </citation>
    <scope>NUCLEOTIDE SEQUENCE [LARGE SCALE GENOMIC DNA]</scope>
    <source>
        <strain evidence="13 14">VS20</strain>
    </source>
</reference>
<dbReference type="InterPro" id="IPR008656">
    <property type="entry name" value="Inositol_tetrakis-P_1-kinase"/>
</dbReference>
<feature type="domain" description="Inositol-tetrakisphosphate 1-kinase N-terminal" evidence="12">
    <location>
        <begin position="14"/>
        <end position="107"/>
    </location>
</feature>
<evidence type="ECO:0000256" key="8">
    <source>
        <dbReference type="PIRNR" id="PIRNR038186"/>
    </source>
</evidence>
<dbReference type="InterPro" id="IPR040464">
    <property type="entry name" value="InsP(3)kin_ATP-grasp"/>
</dbReference>
<keyword evidence="6 8" id="KW-0067">ATP-binding</keyword>
<feature type="binding site" evidence="9">
    <location>
        <position position="310"/>
    </location>
    <ligand>
        <name>1D-myo-inositol 1,3,4-trisphosphate</name>
        <dbReference type="ChEBI" id="CHEBI:58414"/>
    </ligand>
</feature>
<dbReference type="PIRSF" id="PIRSF038186">
    <property type="entry name" value="ITPK"/>
    <property type="match status" value="1"/>
</dbReference>
<dbReference type="SUPFAM" id="SSF56059">
    <property type="entry name" value="Glutathione synthetase ATP-binding domain-like"/>
    <property type="match status" value="1"/>
</dbReference>
<dbReference type="OMA" id="QHLYNRQ"/>
<sequence>MQSPTMERPTVVCVGVILPLKKTRNGRMQELLRSQADGVHFVHIDLDVVSSVEDITTKFGAFDVLLHKLAHDMIFETLGDIAAIKNMAIMNKYIQKHPHVRIVDPLAGVRLLTNRRDVCAMLATLASTSGLPFSIPNHAIIASPDDKRAFLAQVAAGAFSLPVIVKSLEACGTDASHMMKVISCVEDVEALAVDGPLLFQEFVNHDGRLYKGYVLGPTILVSERVSLPNLERGGAKSVEFDTQSPFPTAASFAIAPAPVVATPSSAISAALTESLHAIGRAIQAATQLSLFGFDVIIDARTGQHLVIDVNYFPSFKELPDFDARMRSLMRQA</sequence>
<organism evidence="13 14">
    <name type="scientific">Saprolegnia diclina (strain VS20)</name>
    <dbReference type="NCBI Taxonomy" id="1156394"/>
    <lineage>
        <taxon>Eukaryota</taxon>
        <taxon>Sar</taxon>
        <taxon>Stramenopiles</taxon>
        <taxon>Oomycota</taxon>
        <taxon>Saprolegniomycetes</taxon>
        <taxon>Saprolegniales</taxon>
        <taxon>Saprolegniaceae</taxon>
        <taxon>Saprolegnia</taxon>
    </lineage>
</organism>
<feature type="binding site" evidence="9">
    <location>
        <position position="166"/>
    </location>
    <ligand>
        <name>ATP</name>
        <dbReference type="ChEBI" id="CHEBI:30616"/>
    </ligand>
</feature>
<feature type="domain" description="Inositol 1,3,4-trisphosphate 5/6-kinase ATP-grasp" evidence="11">
    <location>
        <begin position="134"/>
        <end position="324"/>
    </location>
</feature>
<evidence type="ECO:0000256" key="10">
    <source>
        <dbReference type="PIRSR" id="PIRSR038186-2"/>
    </source>
</evidence>
<accession>T0RK59</accession>
<gene>
    <name evidence="13" type="ORF">SDRG_11909</name>
</gene>
<dbReference type="Pfam" id="PF05770">
    <property type="entry name" value="Ins134_P3_kin"/>
    <property type="match status" value="1"/>
</dbReference>
<evidence type="ECO:0000256" key="4">
    <source>
        <dbReference type="ARBA" id="ARBA00022741"/>
    </source>
</evidence>
<dbReference type="OrthoDB" id="25308at2759"/>
<dbReference type="Gene3D" id="3.30.470.20">
    <property type="entry name" value="ATP-grasp fold, B domain"/>
    <property type="match status" value="1"/>
</dbReference>
<evidence type="ECO:0000256" key="2">
    <source>
        <dbReference type="ARBA" id="ARBA00022679"/>
    </source>
</evidence>
<evidence type="ECO:0000256" key="6">
    <source>
        <dbReference type="ARBA" id="ARBA00022840"/>
    </source>
</evidence>
<keyword evidence="2 8" id="KW-0808">Transferase</keyword>
<dbReference type="GeneID" id="19952636"/>
<feature type="binding site" evidence="9">
    <location>
        <position position="314"/>
    </location>
    <ligand>
        <name>1D-myo-inositol 1,3,4-trisphosphate</name>
        <dbReference type="ChEBI" id="CHEBI:58414"/>
    </ligand>
</feature>
<keyword evidence="5 8" id="KW-0418">Kinase</keyword>